<gene>
    <name evidence="1" type="ORF">AKJ57_02255</name>
</gene>
<proteinExistence type="predicted"/>
<evidence type="ECO:0000313" key="2">
    <source>
        <dbReference type="Proteomes" id="UP000070163"/>
    </source>
</evidence>
<reference evidence="1 2" key="1">
    <citation type="journal article" date="2016" name="Sci. Rep.">
        <title>Metabolic traits of an uncultured archaeal lineage -MSBL1- from brine pools of the Red Sea.</title>
        <authorList>
            <person name="Mwirichia R."/>
            <person name="Alam I."/>
            <person name="Rashid M."/>
            <person name="Vinu M."/>
            <person name="Ba-Alawi W."/>
            <person name="Anthony Kamau A."/>
            <person name="Kamanda Ngugi D."/>
            <person name="Goker M."/>
            <person name="Klenk H.P."/>
            <person name="Bajic V."/>
            <person name="Stingl U."/>
        </authorList>
    </citation>
    <scope>NUCLEOTIDE SEQUENCE [LARGE SCALE GENOMIC DNA]</scope>
    <source>
        <strain evidence="1">SCGC-AAA259A05</strain>
    </source>
</reference>
<dbReference type="EMBL" id="LHXJ01000019">
    <property type="protein sequence ID" value="KXA91140.1"/>
    <property type="molecule type" value="Genomic_DNA"/>
</dbReference>
<evidence type="ECO:0000313" key="1">
    <source>
        <dbReference type="EMBL" id="KXA91140.1"/>
    </source>
</evidence>
<dbReference type="AlphaFoldDB" id="A0A133UAB9"/>
<keyword evidence="2" id="KW-1185">Reference proteome</keyword>
<sequence length="116" mass="12842">MLKKAVAVLVLAIALAGGIFCYKWTPSNGGNGPIHVSIDNLYRNPSEYYGKKVVTFGSFSSSENMLYDPGKRKPDKSKFVYISENPPQFAGELVPLPSSNGRVYKNWGRGYRNDTC</sequence>
<organism evidence="1 2">
    <name type="scientific">candidate division MSBL1 archaeon SCGC-AAA259A05</name>
    <dbReference type="NCBI Taxonomy" id="1698259"/>
    <lineage>
        <taxon>Archaea</taxon>
        <taxon>Methanobacteriati</taxon>
        <taxon>Methanobacteriota</taxon>
        <taxon>candidate division MSBL1</taxon>
    </lineage>
</organism>
<accession>A0A133UAB9</accession>
<name>A0A133UAB9_9EURY</name>
<dbReference type="Proteomes" id="UP000070163">
    <property type="component" value="Unassembled WGS sequence"/>
</dbReference>
<protein>
    <submittedName>
        <fullName evidence="1">Uncharacterized protein</fullName>
    </submittedName>
</protein>
<comment type="caution">
    <text evidence="1">The sequence shown here is derived from an EMBL/GenBank/DDBJ whole genome shotgun (WGS) entry which is preliminary data.</text>
</comment>